<dbReference type="Proteomes" id="UP001497516">
    <property type="component" value="Chromosome 7"/>
</dbReference>
<dbReference type="AlphaFoldDB" id="A0AAV2FRR9"/>
<name>A0AAV2FRR9_9ROSI</name>
<protein>
    <submittedName>
        <fullName evidence="1">Uncharacterized protein</fullName>
    </submittedName>
</protein>
<evidence type="ECO:0000313" key="2">
    <source>
        <dbReference type="Proteomes" id="UP001497516"/>
    </source>
</evidence>
<accession>A0AAV2FRR9</accession>
<evidence type="ECO:0000313" key="1">
    <source>
        <dbReference type="EMBL" id="CAL1400614.1"/>
    </source>
</evidence>
<reference evidence="1 2" key="1">
    <citation type="submission" date="2024-04" db="EMBL/GenBank/DDBJ databases">
        <authorList>
            <person name="Fracassetti M."/>
        </authorList>
    </citation>
    <scope>NUCLEOTIDE SEQUENCE [LARGE SCALE GENOMIC DNA]</scope>
</reference>
<dbReference type="EMBL" id="OZ034820">
    <property type="protein sequence ID" value="CAL1400614.1"/>
    <property type="molecule type" value="Genomic_DNA"/>
</dbReference>
<proteinExistence type="predicted"/>
<keyword evidence="2" id="KW-1185">Reference proteome</keyword>
<gene>
    <name evidence="1" type="ORF">LTRI10_LOCUS40729</name>
</gene>
<organism evidence="1 2">
    <name type="scientific">Linum trigynum</name>
    <dbReference type="NCBI Taxonomy" id="586398"/>
    <lineage>
        <taxon>Eukaryota</taxon>
        <taxon>Viridiplantae</taxon>
        <taxon>Streptophyta</taxon>
        <taxon>Embryophyta</taxon>
        <taxon>Tracheophyta</taxon>
        <taxon>Spermatophyta</taxon>
        <taxon>Magnoliopsida</taxon>
        <taxon>eudicotyledons</taxon>
        <taxon>Gunneridae</taxon>
        <taxon>Pentapetalae</taxon>
        <taxon>rosids</taxon>
        <taxon>fabids</taxon>
        <taxon>Malpighiales</taxon>
        <taxon>Linaceae</taxon>
        <taxon>Linum</taxon>
    </lineage>
</organism>
<sequence>MKKKLETHSSTNQSTDNLYPIRKLIPGVALSSVNQLIKQWLSRTIARPPSAPGFVVDLSTPASFRASQCITTISIAVPHYHLHRRHHHFATVPSSLCSRQSPMLDVVDVEPLNCCLDLAIAIVNTGTPLQTRWSFAFSFLLHERCGLLFIFFLPPSCDREGGWWEKIRER</sequence>